<reference evidence="1 6" key="2">
    <citation type="journal article" date="2019" name="Nat. Med.">
        <title>A library of human gut bacterial isolates paired with longitudinal multiomics data enables mechanistic microbiome research.</title>
        <authorList>
            <person name="Poyet M."/>
            <person name="Groussin M."/>
            <person name="Gibbons S.M."/>
            <person name="Avila-Pacheco J."/>
            <person name="Jiang X."/>
            <person name="Kearney S.M."/>
            <person name="Perrotta A.R."/>
            <person name="Berdy B."/>
            <person name="Zhao S."/>
            <person name="Lieberman T.D."/>
            <person name="Swanson P.K."/>
            <person name="Smith M."/>
            <person name="Roesemann S."/>
            <person name="Alexander J.E."/>
            <person name="Rich S.A."/>
            <person name="Livny J."/>
            <person name="Vlamakis H."/>
            <person name="Clish C."/>
            <person name="Bullock K."/>
            <person name="Deik A."/>
            <person name="Scott J."/>
            <person name="Pierce K.A."/>
            <person name="Xavier R.J."/>
            <person name="Alm E.J."/>
        </authorList>
    </citation>
    <scope>NUCLEOTIDE SEQUENCE [LARGE SCALE GENOMIC DNA]</scope>
    <source>
        <strain evidence="1 6">BIOML-A98</strain>
    </source>
</reference>
<gene>
    <name evidence="3" type="ORF">DWY53_16465</name>
    <name evidence="2" type="ORF">DXC16_20035</name>
    <name evidence="1" type="ORF">GAY12_18275</name>
</gene>
<protein>
    <recommendedName>
        <fullName evidence="7">Lipoprotein</fullName>
    </recommendedName>
</protein>
<evidence type="ECO:0008006" key="7">
    <source>
        <dbReference type="Google" id="ProtNLM"/>
    </source>
</evidence>
<reference evidence="4 5" key="1">
    <citation type="submission" date="2018-08" db="EMBL/GenBank/DDBJ databases">
        <title>A genome reference for cultivated species of the human gut microbiota.</title>
        <authorList>
            <person name="Zou Y."/>
            <person name="Xue W."/>
            <person name="Luo G."/>
        </authorList>
    </citation>
    <scope>NUCLEOTIDE SEQUENCE [LARGE SCALE GENOMIC DNA]</scope>
    <source>
        <strain evidence="3 5">AF25-30LB</strain>
        <strain evidence="2 4">OM08-13BH</strain>
    </source>
</reference>
<dbReference type="Proteomes" id="UP000266497">
    <property type="component" value="Unassembled WGS sequence"/>
</dbReference>
<evidence type="ECO:0000313" key="2">
    <source>
        <dbReference type="EMBL" id="RGM39630.1"/>
    </source>
</evidence>
<comment type="caution">
    <text evidence="2">The sequence shown here is derived from an EMBL/GenBank/DDBJ whole genome shotgun (WGS) entry which is preliminary data.</text>
</comment>
<organism evidence="2 4">
    <name type="scientific">Phocaeicola vulgatus</name>
    <name type="common">Bacteroides vulgatus</name>
    <dbReference type="NCBI Taxonomy" id="821"/>
    <lineage>
        <taxon>Bacteria</taxon>
        <taxon>Pseudomonadati</taxon>
        <taxon>Bacteroidota</taxon>
        <taxon>Bacteroidia</taxon>
        <taxon>Bacteroidales</taxon>
        <taxon>Bacteroidaceae</taxon>
        <taxon>Phocaeicola</taxon>
    </lineage>
</organism>
<dbReference type="PROSITE" id="PS51257">
    <property type="entry name" value="PROKAR_LIPOPROTEIN"/>
    <property type="match status" value="1"/>
</dbReference>
<accession>A0A396B9Q6</accession>
<dbReference type="Proteomes" id="UP000261003">
    <property type="component" value="Unassembled WGS sequence"/>
</dbReference>
<dbReference type="Proteomes" id="UP000462015">
    <property type="component" value="Unassembled WGS sequence"/>
</dbReference>
<evidence type="ECO:0000313" key="5">
    <source>
        <dbReference type="Proteomes" id="UP000266497"/>
    </source>
</evidence>
<name>A0A396B9Q6_PHOVU</name>
<proteinExistence type="predicted"/>
<evidence type="ECO:0000313" key="4">
    <source>
        <dbReference type="Proteomes" id="UP000261003"/>
    </source>
</evidence>
<sequence length="377" mass="42684">MPMNKRNIVHLNGFVGCICNSSETGFGNQMKESEASERKKTQTSLFFHLLFLCTMLIVASCDSRKQYDFQSSNDALEEYHNFFLSIKGNTGCNAEQMATFINGWHEVADTVSCFIKKDPSFTAHCGLSARYDEISDSIRTELLRLTSNYTLSDVAYVKLHTSVYKENQELDSLKESATKFFKYLDKSPVFDKDVREGIANYSNFLLGSKAHGIKSKKELVAFLHEEDRHFRTFLANIDECSSMGMTEITNNTADICSNIYKAASEGILPTSETLVLMSMRTDRRLILNAQVCHDVLKRGKIKSANQANAYLWMMLQPYLSMDALAIAMLTPQQIQAMTDIAKDYPAIITRMEGKHFVNKDVSNKIPAQLMRLYISTI</sequence>
<dbReference type="EMBL" id="QSTG01000047">
    <property type="protein sequence ID" value="RGM39630.1"/>
    <property type="molecule type" value="Genomic_DNA"/>
</dbReference>
<evidence type="ECO:0000313" key="6">
    <source>
        <dbReference type="Proteomes" id="UP000462015"/>
    </source>
</evidence>
<evidence type="ECO:0000313" key="3">
    <source>
        <dbReference type="EMBL" id="RGR36012.1"/>
    </source>
</evidence>
<dbReference type="EMBL" id="QRUD01000053">
    <property type="protein sequence ID" value="RGR36012.1"/>
    <property type="molecule type" value="Genomic_DNA"/>
</dbReference>
<dbReference type="AlphaFoldDB" id="A0A396B9Q6"/>
<dbReference type="RefSeq" id="WP_117695239.1">
    <property type="nucleotide sequence ID" value="NZ_CAXVMU010000056.1"/>
</dbReference>
<dbReference type="EMBL" id="WDAL01000043">
    <property type="protein sequence ID" value="KAB6631759.1"/>
    <property type="molecule type" value="Genomic_DNA"/>
</dbReference>
<evidence type="ECO:0000313" key="1">
    <source>
        <dbReference type="EMBL" id="KAB6631759.1"/>
    </source>
</evidence>